<dbReference type="CDD" id="cd06445">
    <property type="entry name" value="ATase"/>
    <property type="match status" value="1"/>
</dbReference>
<accession>A0A1G1XY42</accession>
<comment type="catalytic activity">
    <reaction evidence="8">
        <text>a 6-O-methyl-2'-deoxyguanosine in DNA + L-cysteinyl-[protein] = S-methyl-L-cysteinyl-[protein] + a 2'-deoxyguanosine in DNA</text>
        <dbReference type="Rhea" id="RHEA:24000"/>
        <dbReference type="Rhea" id="RHEA-COMP:10131"/>
        <dbReference type="Rhea" id="RHEA-COMP:10132"/>
        <dbReference type="Rhea" id="RHEA-COMP:11367"/>
        <dbReference type="Rhea" id="RHEA-COMP:11368"/>
        <dbReference type="ChEBI" id="CHEBI:29950"/>
        <dbReference type="ChEBI" id="CHEBI:82612"/>
        <dbReference type="ChEBI" id="CHEBI:85445"/>
        <dbReference type="ChEBI" id="CHEBI:85448"/>
        <dbReference type="EC" id="2.1.1.63"/>
    </reaction>
</comment>
<dbReference type="PANTHER" id="PTHR10815">
    <property type="entry name" value="METHYLATED-DNA--PROTEIN-CYSTEINE METHYLTRANSFERASE"/>
    <property type="match status" value="1"/>
</dbReference>
<dbReference type="InterPro" id="IPR014048">
    <property type="entry name" value="MethylDNA_cys_MeTrfase_DNA-bd"/>
</dbReference>
<keyword evidence="5" id="KW-0808">Transferase</keyword>
<protein>
    <recommendedName>
        <fullName evidence="3">methylated-DNA--[protein]-cysteine S-methyltransferase</fullName>
        <ecNumber evidence="3">2.1.1.63</ecNumber>
    </recommendedName>
</protein>
<feature type="domain" description="Methylated-DNA-[protein]-cysteine S-methyltransferase DNA binding" evidence="9">
    <location>
        <begin position="4"/>
        <end position="83"/>
    </location>
</feature>
<evidence type="ECO:0000313" key="11">
    <source>
        <dbReference type="Proteomes" id="UP000176241"/>
    </source>
</evidence>
<comment type="catalytic activity">
    <reaction evidence="1">
        <text>a 4-O-methyl-thymidine in DNA + L-cysteinyl-[protein] = a thymidine in DNA + S-methyl-L-cysteinyl-[protein]</text>
        <dbReference type="Rhea" id="RHEA:53428"/>
        <dbReference type="Rhea" id="RHEA-COMP:10131"/>
        <dbReference type="Rhea" id="RHEA-COMP:10132"/>
        <dbReference type="Rhea" id="RHEA-COMP:13555"/>
        <dbReference type="Rhea" id="RHEA-COMP:13556"/>
        <dbReference type="ChEBI" id="CHEBI:29950"/>
        <dbReference type="ChEBI" id="CHEBI:82612"/>
        <dbReference type="ChEBI" id="CHEBI:137386"/>
        <dbReference type="ChEBI" id="CHEBI:137387"/>
        <dbReference type="EC" id="2.1.1.63"/>
    </reaction>
</comment>
<evidence type="ECO:0000256" key="5">
    <source>
        <dbReference type="ARBA" id="ARBA00022679"/>
    </source>
</evidence>
<dbReference type="GO" id="GO:0003908">
    <property type="term" value="F:methylated-DNA-[protein]-cysteine S-methyltransferase activity"/>
    <property type="evidence" value="ECO:0007669"/>
    <property type="project" value="UniProtKB-EC"/>
</dbReference>
<dbReference type="Pfam" id="PF01035">
    <property type="entry name" value="DNA_binding_1"/>
    <property type="match status" value="1"/>
</dbReference>
<keyword evidence="6" id="KW-0227">DNA damage</keyword>
<comment type="similarity">
    <text evidence="2">Belongs to the MGMT family.</text>
</comment>
<sequence length="99" mass="11424">MTIFEKKVLNLVKKIPRGKLTTYKLLAKAVGQSKAARAVGNALNKNPRLIKISCHRVIRSDGRLGGYRLGWKRKMLLLKREGIEFEKNKVKNFKKYIQN</sequence>
<evidence type="ECO:0000256" key="7">
    <source>
        <dbReference type="ARBA" id="ARBA00023204"/>
    </source>
</evidence>
<gene>
    <name evidence="10" type="ORF">A2731_01290</name>
</gene>
<evidence type="ECO:0000256" key="1">
    <source>
        <dbReference type="ARBA" id="ARBA00001286"/>
    </source>
</evidence>
<dbReference type="Proteomes" id="UP000176241">
    <property type="component" value="Unassembled WGS sequence"/>
</dbReference>
<evidence type="ECO:0000256" key="8">
    <source>
        <dbReference type="ARBA" id="ARBA00049348"/>
    </source>
</evidence>
<proteinExistence type="inferred from homology"/>
<comment type="caution">
    <text evidence="10">The sequence shown here is derived from an EMBL/GenBank/DDBJ whole genome shotgun (WGS) entry which is preliminary data.</text>
</comment>
<evidence type="ECO:0000256" key="2">
    <source>
        <dbReference type="ARBA" id="ARBA00008711"/>
    </source>
</evidence>
<dbReference type="GO" id="GO:0032259">
    <property type="term" value="P:methylation"/>
    <property type="evidence" value="ECO:0007669"/>
    <property type="project" value="UniProtKB-KW"/>
</dbReference>
<dbReference type="InterPro" id="IPR036217">
    <property type="entry name" value="MethylDNA_cys_MeTrfase_DNAb"/>
</dbReference>
<evidence type="ECO:0000313" key="10">
    <source>
        <dbReference type="EMBL" id="OGY44958.1"/>
    </source>
</evidence>
<keyword evidence="4" id="KW-0489">Methyltransferase</keyword>
<dbReference type="STRING" id="1797533.A2731_01290"/>
<dbReference type="NCBIfam" id="TIGR00589">
    <property type="entry name" value="ogt"/>
    <property type="match status" value="1"/>
</dbReference>
<dbReference type="Gene3D" id="1.10.10.10">
    <property type="entry name" value="Winged helix-like DNA-binding domain superfamily/Winged helix DNA-binding domain"/>
    <property type="match status" value="1"/>
</dbReference>
<evidence type="ECO:0000259" key="9">
    <source>
        <dbReference type="Pfam" id="PF01035"/>
    </source>
</evidence>
<evidence type="ECO:0000256" key="4">
    <source>
        <dbReference type="ARBA" id="ARBA00022603"/>
    </source>
</evidence>
<dbReference type="EC" id="2.1.1.63" evidence="3"/>
<evidence type="ECO:0000256" key="3">
    <source>
        <dbReference type="ARBA" id="ARBA00011918"/>
    </source>
</evidence>
<evidence type="ECO:0000256" key="6">
    <source>
        <dbReference type="ARBA" id="ARBA00022763"/>
    </source>
</evidence>
<name>A0A1G1XY42_9BACT</name>
<organism evidence="10 11">
    <name type="scientific">Candidatus Buchananbacteria bacterium RIFCSPHIGHO2_01_FULL_39_8</name>
    <dbReference type="NCBI Taxonomy" id="1797533"/>
    <lineage>
        <taxon>Bacteria</taxon>
        <taxon>Candidatus Buchananiibacteriota</taxon>
    </lineage>
</organism>
<dbReference type="PANTHER" id="PTHR10815:SF13">
    <property type="entry name" value="METHYLATED-DNA--PROTEIN-CYSTEINE METHYLTRANSFERASE"/>
    <property type="match status" value="1"/>
</dbReference>
<dbReference type="SUPFAM" id="SSF46767">
    <property type="entry name" value="Methylated DNA-protein cysteine methyltransferase, C-terminal domain"/>
    <property type="match status" value="1"/>
</dbReference>
<dbReference type="EMBL" id="MHIC01000021">
    <property type="protein sequence ID" value="OGY44958.1"/>
    <property type="molecule type" value="Genomic_DNA"/>
</dbReference>
<dbReference type="InterPro" id="IPR036388">
    <property type="entry name" value="WH-like_DNA-bd_sf"/>
</dbReference>
<dbReference type="FunFam" id="1.10.10.10:FF:000214">
    <property type="entry name" value="Methylated-DNA--protein-cysteine methyltransferase"/>
    <property type="match status" value="1"/>
</dbReference>
<dbReference type="AlphaFoldDB" id="A0A1G1XY42"/>
<dbReference type="GO" id="GO:0006281">
    <property type="term" value="P:DNA repair"/>
    <property type="evidence" value="ECO:0007669"/>
    <property type="project" value="UniProtKB-KW"/>
</dbReference>
<keyword evidence="7" id="KW-0234">DNA repair</keyword>
<reference evidence="10 11" key="1">
    <citation type="journal article" date="2016" name="Nat. Commun.">
        <title>Thousands of microbial genomes shed light on interconnected biogeochemical processes in an aquifer system.</title>
        <authorList>
            <person name="Anantharaman K."/>
            <person name="Brown C.T."/>
            <person name="Hug L.A."/>
            <person name="Sharon I."/>
            <person name="Castelle C.J."/>
            <person name="Probst A.J."/>
            <person name="Thomas B.C."/>
            <person name="Singh A."/>
            <person name="Wilkins M.J."/>
            <person name="Karaoz U."/>
            <person name="Brodie E.L."/>
            <person name="Williams K.H."/>
            <person name="Hubbard S.S."/>
            <person name="Banfield J.F."/>
        </authorList>
    </citation>
    <scope>NUCLEOTIDE SEQUENCE [LARGE SCALE GENOMIC DNA]</scope>
</reference>